<dbReference type="InterPro" id="IPR012340">
    <property type="entry name" value="NA-bd_OB-fold"/>
</dbReference>
<evidence type="ECO:0000256" key="4">
    <source>
        <dbReference type="ARBA" id="ARBA00022884"/>
    </source>
</evidence>
<dbReference type="HAMAP" id="MF_01345_B">
    <property type="entry name" value="Ribosomal_uS17_B"/>
    <property type="match status" value="1"/>
</dbReference>
<dbReference type="NCBIfam" id="TIGR03635">
    <property type="entry name" value="uS17_bact"/>
    <property type="match status" value="1"/>
</dbReference>
<dbReference type="GO" id="GO:0005739">
    <property type="term" value="C:mitochondrion"/>
    <property type="evidence" value="ECO:0007669"/>
    <property type="project" value="TreeGrafter"/>
</dbReference>
<dbReference type="EMBL" id="HBGS01056543">
    <property type="protein sequence ID" value="CAD9479055.1"/>
    <property type="molecule type" value="Transcribed_RNA"/>
</dbReference>
<keyword evidence="5" id="KW-0689">Ribosomal protein</keyword>
<dbReference type="PRINTS" id="PR00973">
    <property type="entry name" value="RIBOSOMALS17"/>
</dbReference>
<keyword evidence="4" id="KW-0694">RNA-binding</keyword>
<evidence type="ECO:0000256" key="1">
    <source>
        <dbReference type="ARBA" id="ARBA00002932"/>
    </source>
</evidence>
<evidence type="ECO:0000256" key="2">
    <source>
        <dbReference type="ARBA" id="ARBA00010254"/>
    </source>
</evidence>
<evidence type="ECO:0000256" key="6">
    <source>
        <dbReference type="ARBA" id="ARBA00023274"/>
    </source>
</evidence>
<comment type="function">
    <text evidence="1">One of the primary rRNA binding proteins, it binds specifically to the 5'-end of 16S ribosomal RNA.</text>
</comment>
<sequence>MQMLRLRSMVSRTTPIPFRFLSSNNPMIDSTSAPTLSEYGHPPKRTNRDFDGIVVSDKMQKSIVVAVTRFRVHPKYNKRLRYTRKFMAHDEEEVCEIGDKVRITMSKPISKRKRFKLLFLMEKVKKL</sequence>
<evidence type="ECO:0000256" key="7">
    <source>
        <dbReference type="ARBA" id="ARBA00035251"/>
    </source>
</evidence>
<protein>
    <recommendedName>
        <fullName evidence="7">Small ribosomal subunit protein uS17c</fullName>
    </recommendedName>
</protein>
<comment type="similarity">
    <text evidence="2">Belongs to the universal ribosomal protein uS17 family.</text>
</comment>
<organism evidence="8">
    <name type="scientific">Octactis speculum</name>
    <dbReference type="NCBI Taxonomy" id="3111310"/>
    <lineage>
        <taxon>Eukaryota</taxon>
        <taxon>Sar</taxon>
        <taxon>Stramenopiles</taxon>
        <taxon>Ochrophyta</taxon>
        <taxon>Dictyochophyceae</taxon>
        <taxon>Dictyochales</taxon>
        <taxon>Dictyochaceae</taxon>
        <taxon>Octactis</taxon>
    </lineage>
</organism>
<keyword evidence="3" id="KW-0699">rRNA-binding</keyword>
<evidence type="ECO:0000256" key="3">
    <source>
        <dbReference type="ARBA" id="ARBA00022730"/>
    </source>
</evidence>
<proteinExistence type="inferred from homology"/>
<evidence type="ECO:0000256" key="5">
    <source>
        <dbReference type="ARBA" id="ARBA00022980"/>
    </source>
</evidence>
<keyword evidence="6" id="KW-0687">Ribonucleoprotein</keyword>
<gene>
    <name evidence="8" type="ORF">DSPE1174_LOCUS29454</name>
</gene>
<dbReference type="InterPro" id="IPR019984">
    <property type="entry name" value="Ribosomal_uS17_bact/chlr"/>
</dbReference>
<dbReference type="Pfam" id="PF00366">
    <property type="entry name" value="Ribosomal_S17"/>
    <property type="match status" value="1"/>
</dbReference>
<name>A0A7S2H311_9STRA</name>
<dbReference type="SUPFAM" id="SSF50249">
    <property type="entry name" value="Nucleic acid-binding proteins"/>
    <property type="match status" value="1"/>
</dbReference>
<dbReference type="PANTHER" id="PTHR10744">
    <property type="entry name" value="40S RIBOSOMAL PROTEIN S11 FAMILY MEMBER"/>
    <property type="match status" value="1"/>
</dbReference>
<dbReference type="GO" id="GO:0006412">
    <property type="term" value="P:translation"/>
    <property type="evidence" value="ECO:0007669"/>
    <property type="project" value="InterPro"/>
</dbReference>
<dbReference type="Gene3D" id="2.40.50.140">
    <property type="entry name" value="Nucleic acid-binding proteins"/>
    <property type="match status" value="1"/>
</dbReference>
<dbReference type="PANTHER" id="PTHR10744:SF1">
    <property type="entry name" value="SMALL RIBOSOMAL SUBUNIT PROTEIN US17M"/>
    <property type="match status" value="1"/>
</dbReference>
<evidence type="ECO:0000313" key="8">
    <source>
        <dbReference type="EMBL" id="CAD9479055.1"/>
    </source>
</evidence>
<dbReference type="CDD" id="cd00364">
    <property type="entry name" value="Ribosomal_uS17"/>
    <property type="match status" value="1"/>
</dbReference>
<dbReference type="GO" id="GO:0003735">
    <property type="term" value="F:structural constituent of ribosome"/>
    <property type="evidence" value="ECO:0007669"/>
    <property type="project" value="InterPro"/>
</dbReference>
<accession>A0A7S2H311</accession>
<dbReference type="GO" id="GO:0005840">
    <property type="term" value="C:ribosome"/>
    <property type="evidence" value="ECO:0007669"/>
    <property type="project" value="UniProtKB-KW"/>
</dbReference>
<dbReference type="GO" id="GO:0019843">
    <property type="term" value="F:rRNA binding"/>
    <property type="evidence" value="ECO:0007669"/>
    <property type="project" value="UniProtKB-KW"/>
</dbReference>
<dbReference type="GO" id="GO:1990904">
    <property type="term" value="C:ribonucleoprotein complex"/>
    <property type="evidence" value="ECO:0007669"/>
    <property type="project" value="UniProtKB-KW"/>
</dbReference>
<dbReference type="InterPro" id="IPR000266">
    <property type="entry name" value="Ribosomal_uS17"/>
</dbReference>
<dbReference type="AlphaFoldDB" id="A0A7S2H311"/>
<dbReference type="NCBIfam" id="NF004123">
    <property type="entry name" value="PRK05610.1"/>
    <property type="match status" value="1"/>
</dbReference>
<reference evidence="8" key="1">
    <citation type="submission" date="2021-01" db="EMBL/GenBank/DDBJ databases">
        <authorList>
            <person name="Corre E."/>
            <person name="Pelletier E."/>
            <person name="Niang G."/>
            <person name="Scheremetjew M."/>
            <person name="Finn R."/>
            <person name="Kale V."/>
            <person name="Holt S."/>
            <person name="Cochrane G."/>
            <person name="Meng A."/>
            <person name="Brown T."/>
            <person name="Cohen L."/>
        </authorList>
    </citation>
    <scope>NUCLEOTIDE SEQUENCE</scope>
    <source>
        <strain evidence="8">CCMP1381</strain>
    </source>
</reference>